<dbReference type="AlphaFoldDB" id="A0A5B0KME5"/>
<accession>A0A5B0KME5</accession>
<sequence length="78" mass="8649">MAKFIIYRAAGGAEIRARVLTARRDGSQAVEALLFHQVGADMPDLIGDRQRVPTAEVVRYEEDLDSGRPANPDKRSRP</sequence>
<evidence type="ECO:0000313" key="3">
    <source>
        <dbReference type="Proteomes" id="UP000325333"/>
    </source>
</evidence>
<protein>
    <submittedName>
        <fullName evidence="2">Uncharacterized protein</fullName>
    </submittedName>
</protein>
<proteinExistence type="predicted"/>
<name>A0A5B0KME5_9PROT</name>
<reference evidence="2 3" key="1">
    <citation type="submission" date="2019-07" db="EMBL/GenBank/DDBJ databases">
        <title>Genome sequencing of the stress-tolerant strain Azospirillum brasilense Az19.</title>
        <authorList>
            <person name="Maroniche G.A."/>
            <person name="Garcia J.E."/>
            <person name="Pagnussat L."/>
            <person name="Amenta M."/>
            <person name="Creus C.M."/>
        </authorList>
    </citation>
    <scope>NUCLEOTIDE SEQUENCE [LARGE SCALE GENOMIC DNA]</scope>
    <source>
        <strain evidence="2 3">Az19</strain>
    </source>
</reference>
<feature type="region of interest" description="Disordered" evidence="1">
    <location>
        <begin position="57"/>
        <end position="78"/>
    </location>
</feature>
<comment type="caution">
    <text evidence="2">The sequence shown here is derived from an EMBL/GenBank/DDBJ whole genome shotgun (WGS) entry which is preliminary data.</text>
</comment>
<dbReference type="EMBL" id="VEWN01000013">
    <property type="protein sequence ID" value="KAA1053847.1"/>
    <property type="molecule type" value="Genomic_DNA"/>
</dbReference>
<gene>
    <name evidence="2" type="ORF">FH063_002429</name>
</gene>
<evidence type="ECO:0000256" key="1">
    <source>
        <dbReference type="SAM" id="MobiDB-lite"/>
    </source>
</evidence>
<dbReference type="RefSeq" id="WP_149650961.1">
    <property type="nucleotide sequence ID" value="NZ_VEWN01000013.1"/>
</dbReference>
<evidence type="ECO:0000313" key="2">
    <source>
        <dbReference type="EMBL" id="KAA1053847.1"/>
    </source>
</evidence>
<organism evidence="2 3">
    <name type="scientific">Azospirillum argentinense</name>
    <dbReference type="NCBI Taxonomy" id="2970906"/>
    <lineage>
        <taxon>Bacteria</taxon>
        <taxon>Pseudomonadati</taxon>
        <taxon>Pseudomonadota</taxon>
        <taxon>Alphaproteobacteria</taxon>
        <taxon>Rhodospirillales</taxon>
        <taxon>Azospirillaceae</taxon>
        <taxon>Azospirillum</taxon>
    </lineage>
</organism>
<dbReference type="Proteomes" id="UP000325333">
    <property type="component" value="Unassembled WGS sequence"/>
</dbReference>